<protein>
    <submittedName>
        <fullName evidence="8">Uncharacterized protein</fullName>
    </submittedName>
</protein>
<dbReference type="Proteomes" id="UP001265746">
    <property type="component" value="Unassembled WGS sequence"/>
</dbReference>
<dbReference type="PRINTS" id="PR00385">
    <property type="entry name" value="P450"/>
</dbReference>
<keyword evidence="7" id="KW-1133">Transmembrane helix</keyword>
<keyword evidence="7" id="KW-0812">Transmembrane</keyword>
<feature type="transmembrane region" description="Helical" evidence="7">
    <location>
        <begin position="12"/>
        <end position="35"/>
    </location>
</feature>
<dbReference type="PRINTS" id="PR00463">
    <property type="entry name" value="EP450I"/>
</dbReference>
<dbReference type="GO" id="GO:0004497">
    <property type="term" value="F:monooxygenase activity"/>
    <property type="evidence" value="ECO:0007669"/>
    <property type="project" value="UniProtKB-KW"/>
</dbReference>
<comment type="similarity">
    <text evidence="6">Belongs to the cytochrome P450 family.</text>
</comment>
<dbReference type="InterPro" id="IPR002401">
    <property type="entry name" value="Cyt_P450_E_grp-I"/>
</dbReference>
<gene>
    <name evidence="8" type="ORF">N8I77_000976</name>
</gene>
<keyword evidence="2 5" id="KW-0349">Heme</keyword>
<evidence type="ECO:0000256" key="7">
    <source>
        <dbReference type="SAM" id="Phobius"/>
    </source>
</evidence>
<accession>A0AAD9SR48</accession>
<evidence type="ECO:0000313" key="8">
    <source>
        <dbReference type="EMBL" id="KAK2614122.1"/>
    </source>
</evidence>
<proteinExistence type="inferred from homology"/>
<keyword evidence="3 5" id="KW-0479">Metal-binding</keyword>
<evidence type="ECO:0000256" key="3">
    <source>
        <dbReference type="ARBA" id="ARBA00022723"/>
    </source>
</evidence>
<reference evidence="8" key="1">
    <citation type="submission" date="2023-06" db="EMBL/GenBank/DDBJ databases">
        <authorList>
            <person name="Noh H."/>
        </authorList>
    </citation>
    <scope>NUCLEOTIDE SEQUENCE</scope>
    <source>
        <strain evidence="8">DUCC20226</strain>
    </source>
</reference>
<dbReference type="GO" id="GO:0016705">
    <property type="term" value="F:oxidoreductase activity, acting on paired donors, with incorporation or reduction of molecular oxygen"/>
    <property type="evidence" value="ECO:0007669"/>
    <property type="project" value="InterPro"/>
</dbReference>
<dbReference type="GO" id="GO:0005506">
    <property type="term" value="F:iron ion binding"/>
    <property type="evidence" value="ECO:0007669"/>
    <property type="project" value="InterPro"/>
</dbReference>
<keyword evidence="9" id="KW-1185">Reference proteome</keyword>
<evidence type="ECO:0000256" key="4">
    <source>
        <dbReference type="ARBA" id="ARBA00023004"/>
    </source>
</evidence>
<dbReference type="InterPro" id="IPR017972">
    <property type="entry name" value="Cyt_P450_CS"/>
</dbReference>
<comment type="caution">
    <text evidence="8">The sequence shown here is derived from an EMBL/GenBank/DDBJ whole genome shotgun (WGS) entry which is preliminary data.</text>
</comment>
<dbReference type="Pfam" id="PF00067">
    <property type="entry name" value="p450"/>
    <property type="match status" value="1"/>
</dbReference>
<dbReference type="Gene3D" id="1.10.630.10">
    <property type="entry name" value="Cytochrome P450"/>
    <property type="match status" value="1"/>
</dbReference>
<dbReference type="PANTHER" id="PTHR24305:SF229">
    <property type="entry name" value="P450, PUTATIVE (EUROFUNG)-RELATED"/>
    <property type="match status" value="1"/>
</dbReference>
<feature type="binding site" description="axial binding residue" evidence="5">
    <location>
        <position position="458"/>
    </location>
    <ligand>
        <name>heme</name>
        <dbReference type="ChEBI" id="CHEBI:30413"/>
    </ligand>
    <ligandPart>
        <name>Fe</name>
        <dbReference type="ChEBI" id="CHEBI:18248"/>
    </ligandPart>
</feature>
<dbReference type="InterPro" id="IPR001128">
    <property type="entry name" value="Cyt_P450"/>
</dbReference>
<evidence type="ECO:0000256" key="6">
    <source>
        <dbReference type="RuleBase" id="RU000461"/>
    </source>
</evidence>
<dbReference type="AlphaFoldDB" id="A0AAD9SR48"/>
<evidence type="ECO:0000256" key="2">
    <source>
        <dbReference type="ARBA" id="ARBA00022617"/>
    </source>
</evidence>
<organism evidence="8 9">
    <name type="scientific">Phomopsis amygdali</name>
    <name type="common">Fusicoccum amygdali</name>
    <dbReference type="NCBI Taxonomy" id="1214568"/>
    <lineage>
        <taxon>Eukaryota</taxon>
        <taxon>Fungi</taxon>
        <taxon>Dikarya</taxon>
        <taxon>Ascomycota</taxon>
        <taxon>Pezizomycotina</taxon>
        <taxon>Sordariomycetes</taxon>
        <taxon>Sordariomycetidae</taxon>
        <taxon>Diaporthales</taxon>
        <taxon>Diaporthaceae</taxon>
        <taxon>Diaporthe</taxon>
    </lineage>
</organism>
<dbReference type="InterPro" id="IPR036396">
    <property type="entry name" value="Cyt_P450_sf"/>
</dbReference>
<evidence type="ECO:0000313" key="9">
    <source>
        <dbReference type="Proteomes" id="UP001265746"/>
    </source>
</evidence>
<keyword evidence="6" id="KW-0503">Monooxygenase</keyword>
<keyword evidence="7" id="KW-0472">Membrane</keyword>
<keyword evidence="4 5" id="KW-0408">Iron</keyword>
<keyword evidence="6" id="KW-0560">Oxidoreductase</keyword>
<dbReference type="GO" id="GO:0020037">
    <property type="term" value="F:heme binding"/>
    <property type="evidence" value="ECO:0007669"/>
    <property type="project" value="InterPro"/>
</dbReference>
<dbReference type="EMBL" id="JAUJFL010000001">
    <property type="protein sequence ID" value="KAK2614122.1"/>
    <property type="molecule type" value="Genomic_DNA"/>
</dbReference>
<evidence type="ECO:0000256" key="1">
    <source>
        <dbReference type="ARBA" id="ARBA00001971"/>
    </source>
</evidence>
<dbReference type="PROSITE" id="PS00086">
    <property type="entry name" value="CYTOCHROME_P450"/>
    <property type="match status" value="1"/>
</dbReference>
<sequence>MLSEFLSLIEPLWQAELGLMLVALPIVSILVWIIYSRTFHPLAGIPGPWLASWSRLWYMKKIWTEDVEMDEKALHEKHGPLVRIAYDEISCSDPEAIHQIYRYSNALDKAPFYGPYNTTGFSKHGDVFSKSNDKYHGQRRRIVNNVYSMSNVSKGEQYVDICSKLFIERLGEYADQSTACDFGEWIHWYTFDVLGELYYGEMFGFMKDREDHNDWIWALDKMIPFVCFAGVTSSLLRPLVYASLAFLPIGKAIGKGSKNIADSSSRLMEERFDGRVSSERQDMAHQIFQIYKEKGDKVDFGWGDVQQESFGALFAGSDTTAITFRSLFYHLMHTPAAYDKLQAEIDQAFEDGRLSEIPTFHEASKLPYLDACIKEALRIYPGAQLSLPRIVPKQGMTLCGKFIPGGYVVGCNPVVVQLDKKVFGEDATSFNPDRWLDQERANHMDKYMMAFGFGTRTCLGKNIARIQLYKLSPLIIRNFKLDFWDPEKTQWHTRNTFFARQEGIIARVTRRN</sequence>
<dbReference type="SUPFAM" id="SSF48264">
    <property type="entry name" value="Cytochrome P450"/>
    <property type="match status" value="1"/>
</dbReference>
<dbReference type="CDD" id="cd11060">
    <property type="entry name" value="CYP57A1-like"/>
    <property type="match status" value="1"/>
</dbReference>
<name>A0AAD9SR48_PHOAM</name>
<evidence type="ECO:0000256" key="5">
    <source>
        <dbReference type="PIRSR" id="PIRSR602401-1"/>
    </source>
</evidence>
<dbReference type="PANTHER" id="PTHR24305">
    <property type="entry name" value="CYTOCHROME P450"/>
    <property type="match status" value="1"/>
</dbReference>
<comment type="cofactor">
    <cofactor evidence="1 5">
        <name>heme</name>
        <dbReference type="ChEBI" id="CHEBI:30413"/>
    </cofactor>
</comment>
<dbReference type="InterPro" id="IPR050121">
    <property type="entry name" value="Cytochrome_P450_monoxygenase"/>
</dbReference>